<evidence type="ECO:0000256" key="2">
    <source>
        <dbReference type="ARBA" id="ARBA00013236"/>
    </source>
</evidence>
<keyword evidence="7" id="KW-0328">Glycosyltransferase</keyword>
<protein>
    <recommendedName>
        <fullName evidence="2">nicotinate phosphoribosyltransferase</fullName>
        <ecNumber evidence="2">6.3.4.21</ecNumber>
    </recommendedName>
</protein>
<dbReference type="PANTHER" id="PTHR11098:SF1">
    <property type="entry name" value="NICOTINATE PHOSPHORIBOSYLTRANSFERASE"/>
    <property type="match status" value="1"/>
</dbReference>
<evidence type="ECO:0000313" key="8">
    <source>
        <dbReference type="Proteomes" id="UP000553632"/>
    </source>
</evidence>
<comment type="pathway">
    <text evidence="1">Cofactor biosynthesis; NAD(+) biosynthesis; nicotinate D-ribonucleotide from nicotinate: step 1/1.</text>
</comment>
<comment type="catalytic activity">
    <reaction evidence="6">
        <text>5-phospho-alpha-D-ribose 1-diphosphate + nicotinate + ATP + H2O = nicotinate beta-D-ribonucleotide + ADP + phosphate + diphosphate</text>
        <dbReference type="Rhea" id="RHEA:36163"/>
        <dbReference type="ChEBI" id="CHEBI:15377"/>
        <dbReference type="ChEBI" id="CHEBI:30616"/>
        <dbReference type="ChEBI" id="CHEBI:32544"/>
        <dbReference type="ChEBI" id="CHEBI:33019"/>
        <dbReference type="ChEBI" id="CHEBI:43474"/>
        <dbReference type="ChEBI" id="CHEBI:57502"/>
        <dbReference type="ChEBI" id="CHEBI:58017"/>
        <dbReference type="ChEBI" id="CHEBI:456216"/>
        <dbReference type="EC" id="6.3.4.21"/>
    </reaction>
</comment>
<comment type="caution">
    <text evidence="7">The sequence shown here is derived from an EMBL/GenBank/DDBJ whole genome shotgun (WGS) entry which is preliminary data.</text>
</comment>
<accession>A0A7J6TTV7</accession>
<dbReference type="GO" id="GO:0004516">
    <property type="term" value="F:nicotinate phosphoribosyltransferase activity"/>
    <property type="evidence" value="ECO:0007669"/>
    <property type="project" value="UniProtKB-EC"/>
</dbReference>
<evidence type="ECO:0000256" key="1">
    <source>
        <dbReference type="ARBA" id="ARBA00004952"/>
    </source>
</evidence>
<keyword evidence="5" id="KW-0662">Pyridine nucleotide biosynthesis</keyword>
<keyword evidence="8" id="KW-1185">Reference proteome</keyword>
<dbReference type="AlphaFoldDB" id="A0A7J6TTV7"/>
<dbReference type="GO" id="GO:0016757">
    <property type="term" value="F:glycosyltransferase activity"/>
    <property type="evidence" value="ECO:0007669"/>
    <property type="project" value="UniProtKB-KW"/>
</dbReference>
<organism evidence="7 8">
    <name type="scientific">Perkinsus olseni</name>
    <name type="common">Perkinsus atlanticus</name>
    <dbReference type="NCBI Taxonomy" id="32597"/>
    <lineage>
        <taxon>Eukaryota</taxon>
        <taxon>Sar</taxon>
        <taxon>Alveolata</taxon>
        <taxon>Perkinsozoa</taxon>
        <taxon>Perkinsea</taxon>
        <taxon>Perkinsida</taxon>
        <taxon>Perkinsidae</taxon>
        <taxon>Perkinsus</taxon>
    </lineage>
</organism>
<name>A0A7J6TTV7_PEROL</name>
<dbReference type="GO" id="GO:0034355">
    <property type="term" value="P:NAD+ biosynthetic process via the salvage pathway"/>
    <property type="evidence" value="ECO:0007669"/>
    <property type="project" value="TreeGrafter"/>
</dbReference>
<dbReference type="Proteomes" id="UP000553632">
    <property type="component" value="Unassembled WGS sequence"/>
</dbReference>
<dbReference type="SUPFAM" id="SSF51690">
    <property type="entry name" value="Nicotinate/Quinolinate PRTase C-terminal domain-like"/>
    <property type="match status" value="1"/>
</dbReference>
<dbReference type="PANTHER" id="PTHR11098">
    <property type="entry name" value="NICOTINATE PHOSPHORIBOSYLTRANSFERASE"/>
    <property type="match status" value="1"/>
</dbReference>
<dbReference type="InterPro" id="IPR036068">
    <property type="entry name" value="Nicotinate_pribotase-like_C"/>
</dbReference>
<gene>
    <name evidence="7" type="primary">NAPRT1_6</name>
    <name evidence="7" type="ORF">FOZ63_017758</name>
</gene>
<evidence type="ECO:0000256" key="3">
    <source>
        <dbReference type="ARBA" id="ARBA00022553"/>
    </source>
</evidence>
<evidence type="ECO:0000256" key="5">
    <source>
        <dbReference type="ARBA" id="ARBA00022642"/>
    </source>
</evidence>
<evidence type="ECO:0000256" key="4">
    <source>
        <dbReference type="ARBA" id="ARBA00022598"/>
    </source>
</evidence>
<dbReference type="Gene3D" id="3.20.20.70">
    <property type="entry name" value="Aldolase class I"/>
    <property type="match status" value="1"/>
</dbReference>
<sequence>DSLAGRVRTRNFEQTCVQARIDLCIALGISVGMCNDGELVAFIRYAQAFPSAFLALVDTFETLSSGIPNFLSVALGLWRTARSQAIGIRLDSGDLAYLSIKTRELFIRAADAFASEGFTFIREANIVASNDINEDVMISLKEQKHSIDSFGIGETTPSLST</sequence>
<dbReference type="InterPro" id="IPR013785">
    <property type="entry name" value="Aldolase_TIM"/>
</dbReference>
<evidence type="ECO:0000313" key="7">
    <source>
        <dbReference type="EMBL" id="KAF4748062.1"/>
    </source>
</evidence>
<evidence type="ECO:0000256" key="6">
    <source>
        <dbReference type="ARBA" id="ARBA00048668"/>
    </source>
</evidence>
<keyword evidence="7" id="KW-0808">Transferase</keyword>
<dbReference type="UniPathway" id="UPA00253">
    <property type="reaction ID" value="UER00457"/>
</dbReference>
<dbReference type="GO" id="GO:0005829">
    <property type="term" value="C:cytosol"/>
    <property type="evidence" value="ECO:0007669"/>
    <property type="project" value="TreeGrafter"/>
</dbReference>
<keyword evidence="4" id="KW-0436">Ligase</keyword>
<dbReference type="EC" id="6.3.4.21" evidence="2"/>
<dbReference type="EMBL" id="JABANO010008728">
    <property type="protein sequence ID" value="KAF4748062.1"/>
    <property type="molecule type" value="Genomic_DNA"/>
</dbReference>
<proteinExistence type="predicted"/>
<feature type="non-terminal residue" evidence="7">
    <location>
        <position position="161"/>
    </location>
</feature>
<reference evidence="7 8" key="1">
    <citation type="submission" date="2020-04" db="EMBL/GenBank/DDBJ databases">
        <title>Perkinsus olseni comparative genomics.</title>
        <authorList>
            <person name="Bogema D.R."/>
        </authorList>
    </citation>
    <scope>NUCLEOTIDE SEQUENCE [LARGE SCALE GENOMIC DNA]</scope>
    <source>
        <strain evidence="7 8">ATCC PRA-207</strain>
    </source>
</reference>
<dbReference type="InterPro" id="IPR007229">
    <property type="entry name" value="Nic_PRibTrfase-Fam"/>
</dbReference>
<keyword evidence="3" id="KW-0597">Phosphoprotein</keyword>